<dbReference type="AlphaFoldDB" id="A0A4Y7LBA5"/>
<dbReference type="GO" id="GO:0004843">
    <property type="term" value="F:cysteine-type deubiquitinase activity"/>
    <property type="evidence" value="ECO:0007669"/>
    <property type="project" value="InterPro"/>
</dbReference>
<dbReference type="InterPro" id="IPR050164">
    <property type="entry name" value="Peptidase_C19"/>
</dbReference>
<dbReference type="PANTHER" id="PTHR24006:SF781">
    <property type="entry name" value="LD34905P"/>
    <property type="match status" value="1"/>
</dbReference>
<feature type="transmembrane region" description="Helical" evidence="2">
    <location>
        <begin position="12"/>
        <end position="29"/>
    </location>
</feature>
<dbReference type="EMBL" id="CM010724">
    <property type="protein sequence ID" value="RZC81962.1"/>
    <property type="molecule type" value="Genomic_DNA"/>
</dbReference>
<dbReference type="PROSITE" id="PS50235">
    <property type="entry name" value="USP_3"/>
    <property type="match status" value="1"/>
</dbReference>
<evidence type="ECO:0000313" key="4">
    <source>
        <dbReference type="EMBL" id="RZC81962.1"/>
    </source>
</evidence>
<evidence type="ECO:0000259" key="3">
    <source>
        <dbReference type="PROSITE" id="PS50235"/>
    </source>
</evidence>
<dbReference type="Pfam" id="PF00443">
    <property type="entry name" value="UCH"/>
    <property type="match status" value="1"/>
</dbReference>
<dbReference type="InterPro" id="IPR038765">
    <property type="entry name" value="Papain-like_cys_pep_sf"/>
</dbReference>
<evidence type="ECO:0000313" key="5">
    <source>
        <dbReference type="Proteomes" id="UP000316621"/>
    </source>
</evidence>
<feature type="region of interest" description="Disordered" evidence="1">
    <location>
        <begin position="613"/>
        <end position="671"/>
    </location>
</feature>
<dbReference type="CDD" id="cd02257">
    <property type="entry name" value="Peptidase_C19"/>
    <property type="match status" value="1"/>
</dbReference>
<dbReference type="GO" id="GO:0005829">
    <property type="term" value="C:cytosol"/>
    <property type="evidence" value="ECO:0007669"/>
    <property type="project" value="TreeGrafter"/>
</dbReference>
<dbReference type="Gene3D" id="3.90.70.10">
    <property type="entry name" value="Cysteine proteinases"/>
    <property type="match status" value="1"/>
</dbReference>
<gene>
    <name evidence="4" type="ORF">C5167_044526</name>
</gene>
<keyword evidence="2" id="KW-0472">Membrane</keyword>
<keyword evidence="5" id="KW-1185">Reference proteome</keyword>
<dbReference type="SUPFAM" id="SSF54001">
    <property type="entry name" value="Cysteine proteinases"/>
    <property type="match status" value="1"/>
</dbReference>
<feature type="compositionally biased region" description="Polar residues" evidence="1">
    <location>
        <begin position="659"/>
        <end position="671"/>
    </location>
</feature>
<keyword evidence="2" id="KW-1133">Transmembrane helix</keyword>
<protein>
    <recommendedName>
        <fullName evidence="3">USP domain-containing protein</fullName>
    </recommendedName>
</protein>
<evidence type="ECO:0000256" key="2">
    <source>
        <dbReference type="SAM" id="Phobius"/>
    </source>
</evidence>
<name>A0A4Y7LBA5_PAPSO</name>
<dbReference type="InterPro" id="IPR028889">
    <property type="entry name" value="USP"/>
</dbReference>
<evidence type="ECO:0000256" key="1">
    <source>
        <dbReference type="SAM" id="MobiDB-lite"/>
    </source>
</evidence>
<accession>A0A4Y7LBA5</accession>
<reference evidence="4 5" key="1">
    <citation type="journal article" date="2018" name="Science">
        <title>The opium poppy genome and morphinan production.</title>
        <authorList>
            <person name="Guo L."/>
            <person name="Winzer T."/>
            <person name="Yang X."/>
            <person name="Li Y."/>
            <person name="Ning Z."/>
            <person name="He Z."/>
            <person name="Teodor R."/>
            <person name="Lu Y."/>
            <person name="Bowser T.A."/>
            <person name="Graham I.A."/>
            <person name="Ye K."/>
        </authorList>
    </citation>
    <scope>NUCLEOTIDE SEQUENCE [LARGE SCALE GENOMIC DNA]</scope>
    <source>
        <strain evidence="5">cv. HN1</strain>
        <tissue evidence="4">Leaves</tissue>
    </source>
</reference>
<dbReference type="Proteomes" id="UP000316621">
    <property type="component" value="Chromosome 10"/>
</dbReference>
<dbReference type="Gramene" id="RZC81962">
    <property type="protein sequence ID" value="RZC81962"/>
    <property type="gene ID" value="C5167_044526"/>
</dbReference>
<keyword evidence="2" id="KW-0812">Transmembrane</keyword>
<dbReference type="STRING" id="3469.A0A4Y7LBA5"/>
<feature type="domain" description="USP" evidence="3">
    <location>
        <begin position="327"/>
        <end position="602"/>
    </location>
</feature>
<dbReference type="PANTHER" id="PTHR24006">
    <property type="entry name" value="UBIQUITIN CARBOXYL-TERMINAL HYDROLASE"/>
    <property type="match status" value="1"/>
</dbReference>
<feature type="compositionally biased region" description="Polar residues" evidence="1">
    <location>
        <begin position="641"/>
        <end position="650"/>
    </location>
</feature>
<feature type="transmembrane region" description="Helical" evidence="2">
    <location>
        <begin position="93"/>
        <end position="115"/>
    </location>
</feature>
<proteinExistence type="predicted"/>
<dbReference type="InterPro" id="IPR001394">
    <property type="entry name" value="Peptidase_C19_UCH"/>
</dbReference>
<organism evidence="4 5">
    <name type="scientific">Papaver somniferum</name>
    <name type="common">Opium poppy</name>
    <dbReference type="NCBI Taxonomy" id="3469"/>
    <lineage>
        <taxon>Eukaryota</taxon>
        <taxon>Viridiplantae</taxon>
        <taxon>Streptophyta</taxon>
        <taxon>Embryophyta</taxon>
        <taxon>Tracheophyta</taxon>
        <taxon>Spermatophyta</taxon>
        <taxon>Magnoliopsida</taxon>
        <taxon>Ranunculales</taxon>
        <taxon>Papaveraceae</taxon>
        <taxon>Papaveroideae</taxon>
        <taxon>Papaver</taxon>
    </lineage>
</organism>
<feature type="transmembrane region" description="Helical" evidence="2">
    <location>
        <begin position="66"/>
        <end position="87"/>
    </location>
</feature>
<feature type="transmembrane region" description="Helical" evidence="2">
    <location>
        <begin position="169"/>
        <end position="187"/>
    </location>
</feature>
<feature type="transmembrane region" description="Helical" evidence="2">
    <location>
        <begin position="144"/>
        <end position="163"/>
    </location>
</feature>
<dbReference type="GO" id="GO:0016579">
    <property type="term" value="P:protein deubiquitination"/>
    <property type="evidence" value="ECO:0007669"/>
    <property type="project" value="InterPro"/>
</dbReference>
<dbReference type="GO" id="GO:0005634">
    <property type="term" value="C:nucleus"/>
    <property type="evidence" value="ECO:0007669"/>
    <property type="project" value="TreeGrafter"/>
</dbReference>
<sequence>MVHPLDGKRKWGISTFYLLPFLQMIWGFFIQNTRGLLACWNYLNTVWAQLVQLAQLATSKTVLNMFTSLPLLLACWIDGIILLYAIYESEPPVVSGVLFGCLITLVMIDASASVIQQCSNNYCSNWYMYKIAQWLKNSVVDKRIRPWTVSNFLMNFSIVLIYVSSVRVLYWHGAFSISLVATISVVFGKKDDMGVTEGLVTCYYLCTLTFPTTRHDNGIQVSLVSLAVLIFILLCTVGSAADPKLKTVHDEERRALRRDFMERYVYGDDNGDFESLQREISGLREELRAVKAYCQQPKSRVALKLEFHLQKAESTLVVGKSGAYLIRGFSNFARNCFFNAVVQVLLCIAPLRVPFMKLNHDGRDQDTHEFLLCLLQLLQEEEEKSARNFPNSPPFLVNSIFGGRFLNTTSCNYTKCEYPNEEGQPFLQMLLPIPVTGDSSRASMVGNTGSEVSLTTCLDQYIQLEFIPDWRCTRCGYMGGNYRTRVIRAPLILTISFGRFNAKNEKINDYVLFEETFDLQPYTDPRFVASDKLEYHLIGVVVHEGSVDTGHCFAYVRGDKTVGSEEDNKDFTWYCLNDSVVHEVSLQQVLESQAYMLFYEKKDSPVKQGLGYATTSSALGPPATPSGYYENRSEPGLGNYRTASISNHGSSKQRHRRSISSTSGSGKQVYS</sequence>
<feature type="transmembrane region" description="Helical" evidence="2">
    <location>
        <begin position="221"/>
        <end position="241"/>
    </location>
</feature>